<reference evidence="1" key="2">
    <citation type="submission" date="2025-09" db="UniProtKB">
        <authorList>
            <consortium name="Ensembl"/>
        </authorList>
    </citation>
    <scope>IDENTIFICATION</scope>
</reference>
<name>A0A3Q2PJX9_FUNHE</name>
<dbReference type="Pfam" id="PF15185">
    <property type="entry name" value="BMF"/>
    <property type="match status" value="1"/>
</dbReference>
<dbReference type="InterPro" id="IPR028192">
    <property type="entry name" value="BMF"/>
</dbReference>
<dbReference type="GO" id="GO:0006915">
    <property type="term" value="P:apoptotic process"/>
    <property type="evidence" value="ECO:0007669"/>
    <property type="project" value="InterPro"/>
</dbReference>
<dbReference type="Proteomes" id="UP000265000">
    <property type="component" value="Unplaced"/>
</dbReference>
<dbReference type="GO" id="GO:0016459">
    <property type="term" value="C:myosin complex"/>
    <property type="evidence" value="ECO:0007669"/>
    <property type="project" value="TreeGrafter"/>
</dbReference>
<evidence type="ECO:0000313" key="1">
    <source>
        <dbReference type="Ensembl" id="ENSFHEP00000013064.1"/>
    </source>
</evidence>
<organism evidence="1 2">
    <name type="scientific">Fundulus heteroclitus</name>
    <name type="common">Killifish</name>
    <name type="synonym">Mummichog</name>
    <dbReference type="NCBI Taxonomy" id="8078"/>
    <lineage>
        <taxon>Eukaryota</taxon>
        <taxon>Metazoa</taxon>
        <taxon>Chordata</taxon>
        <taxon>Craniata</taxon>
        <taxon>Vertebrata</taxon>
        <taxon>Euteleostomi</taxon>
        <taxon>Actinopterygii</taxon>
        <taxon>Neopterygii</taxon>
        <taxon>Teleostei</taxon>
        <taxon>Neoteleostei</taxon>
        <taxon>Acanthomorphata</taxon>
        <taxon>Ovalentaria</taxon>
        <taxon>Atherinomorphae</taxon>
        <taxon>Cyprinodontiformes</taxon>
        <taxon>Fundulidae</taxon>
        <taxon>Fundulus</taxon>
    </lineage>
</organism>
<dbReference type="PANTHER" id="PTHR32014">
    <property type="entry name" value="BCL-2-MODIFYING FACTOR"/>
    <property type="match status" value="1"/>
</dbReference>
<dbReference type="AlphaFoldDB" id="A0A3Q2PJX9"/>
<proteinExistence type="predicted"/>
<reference evidence="1" key="1">
    <citation type="submission" date="2025-08" db="UniProtKB">
        <authorList>
            <consortium name="Ensembl"/>
        </authorList>
    </citation>
    <scope>IDENTIFICATION</scope>
</reference>
<dbReference type="GO" id="GO:0010507">
    <property type="term" value="P:negative regulation of autophagy"/>
    <property type="evidence" value="ECO:0007669"/>
    <property type="project" value="TreeGrafter"/>
</dbReference>
<keyword evidence="2" id="KW-1185">Reference proteome</keyword>
<sequence>MEDEEDDVFEPDPNCWRTPFREIKCEDRGTQTPGPALAPNNGMLPCGVAEEPRQLFYGNAGFRLHFPAHFELVGDFDARRQEEQNRMEPLPLHQPAALSLEACIGQKLQLIGDQFHREHLQQRGSFRSSLAAGEVGKPMYYTNVYSQCPTCWLANCLSRLAAELLILCEFPTLL</sequence>
<dbReference type="PANTHER" id="PTHR32014:SF2">
    <property type="entry name" value="BCL-2-MODIFYING FACTOR"/>
    <property type="match status" value="1"/>
</dbReference>
<dbReference type="GeneTree" id="ENSGT00390000017896"/>
<dbReference type="STRING" id="8078.ENSFHEP00000013064"/>
<dbReference type="GO" id="GO:0043065">
    <property type="term" value="P:positive regulation of apoptotic process"/>
    <property type="evidence" value="ECO:0007669"/>
    <property type="project" value="TreeGrafter"/>
</dbReference>
<dbReference type="Ensembl" id="ENSFHET00000032240.1">
    <property type="protein sequence ID" value="ENSFHEP00000013064.1"/>
    <property type="gene ID" value="ENSFHEG00000014541.1"/>
</dbReference>
<protein>
    <submittedName>
        <fullName evidence="1">Bcl2 modifying factor</fullName>
    </submittedName>
</protein>
<accession>A0A3Q2PJX9</accession>
<evidence type="ECO:0000313" key="2">
    <source>
        <dbReference type="Proteomes" id="UP000265000"/>
    </source>
</evidence>